<dbReference type="PANTHER" id="PTHR38467">
    <property type="match status" value="1"/>
</dbReference>
<feature type="non-terminal residue" evidence="1">
    <location>
        <position position="144"/>
    </location>
</feature>
<dbReference type="PANTHER" id="PTHR38467:SF1">
    <property type="entry name" value="CONJUGATIVE TRANSFER: ASSEMBLY"/>
    <property type="match status" value="1"/>
</dbReference>
<protein>
    <submittedName>
        <fullName evidence="1">Type-IV secretion system protein TraC</fullName>
    </submittedName>
</protein>
<dbReference type="Pfam" id="PF11130">
    <property type="entry name" value="TraC_F_IV"/>
    <property type="match status" value="1"/>
</dbReference>
<sequence>LRQRLGSGQSSVVSYFLNITAFCKDNNETALEVEQDILNSFRKNGFELISPRFNHMRNFLTCLPFMAGKGLFKQLKEAGVVQRAESFNVANLMPLVADNPLTPAGLLAPPYRNQLAFIDIFFRGMNNTNYNMAVCGTSGAGKTG</sequence>
<name>W1XDP5_ECOLX</name>
<gene>
    <name evidence="1" type="ORF">Q609_ECAC00568G0001</name>
</gene>
<dbReference type="InterPro" id="IPR053155">
    <property type="entry name" value="F-pilin_assembly_TraC"/>
</dbReference>
<reference evidence="1 2" key="1">
    <citation type="submission" date="2013-12" db="EMBL/GenBank/DDBJ databases">
        <title>A Varibaculum cambriense genome reconstructed from a premature infant gut community with otherwise low bacterial novelty that shifts toward anaerobic metabolism during the third week of life.</title>
        <authorList>
            <person name="Brown C.T."/>
            <person name="Sharon I."/>
            <person name="Thomas B.C."/>
            <person name="Castelle C.J."/>
            <person name="Morowitz M.J."/>
            <person name="Banfield J.F."/>
        </authorList>
    </citation>
    <scope>NUCLEOTIDE SEQUENCE [LARGE SCALE GENOMIC DNA]</scope>
    <source>
        <strain evidence="2">DORA_A_5_14_21</strain>
    </source>
</reference>
<dbReference type="EMBL" id="AZLZ01000568">
    <property type="protein sequence ID" value="ETJ26894.1"/>
    <property type="molecule type" value="Genomic_DNA"/>
</dbReference>
<evidence type="ECO:0000313" key="2">
    <source>
        <dbReference type="Proteomes" id="UP000018853"/>
    </source>
</evidence>
<proteinExistence type="predicted"/>
<feature type="non-terminal residue" evidence="1">
    <location>
        <position position="1"/>
    </location>
</feature>
<dbReference type="InterPro" id="IPR025955">
    <property type="entry name" value="TraC/Conjuga_ATPase"/>
</dbReference>
<comment type="caution">
    <text evidence="1">The sequence shown here is derived from an EMBL/GenBank/DDBJ whole genome shotgun (WGS) entry which is preliminary data.</text>
</comment>
<evidence type="ECO:0000313" key="1">
    <source>
        <dbReference type="EMBL" id="ETJ26894.1"/>
    </source>
</evidence>
<organism evidence="1 2">
    <name type="scientific">Escherichia coli DORA_A_5_14_21</name>
    <dbReference type="NCBI Taxonomy" id="1403943"/>
    <lineage>
        <taxon>Bacteria</taxon>
        <taxon>Pseudomonadati</taxon>
        <taxon>Pseudomonadota</taxon>
        <taxon>Gammaproteobacteria</taxon>
        <taxon>Enterobacterales</taxon>
        <taxon>Enterobacteriaceae</taxon>
        <taxon>Escherichia</taxon>
    </lineage>
</organism>
<dbReference type="AlphaFoldDB" id="W1XDP5"/>
<accession>W1XDP5</accession>
<dbReference type="Proteomes" id="UP000018853">
    <property type="component" value="Unassembled WGS sequence"/>
</dbReference>